<dbReference type="InterPro" id="IPR000623">
    <property type="entry name" value="Shikimate_kinase/TSH1"/>
</dbReference>
<dbReference type="PRINTS" id="PR01100">
    <property type="entry name" value="SHIKIMTKNASE"/>
</dbReference>
<comment type="similarity">
    <text evidence="7">Belongs to the shikimate kinase family.</text>
</comment>
<evidence type="ECO:0000313" key="9">
    <source>
        <dbReference type="Proteomes" id="UP001500454"/>
    </source>
</evidence>
<feature type="binding site" evidence="7">
    <location>
        <position position="17"/>
    </location>
    <ligand>
        <name>Mg(2+)</name>
        <dbReference type="ChEBI" id="CHEBI:18420"/>
    </ligand>
</feature>
<evidence type="ECO:0000256" key="3">
    <source>
        <dbReference type="ARBA" id="ARBA00022741"/>
    </source>
</evidence>
<dbReference type="EMBL" id="BAABHA010000015">
    <property type="protein sequence ID" value="GAA4392397.1"/>
    <property type="molecule type" value="Genomic_DNA"/>
</dbReference>
<sequence length="176" mass="19390">MGLTHLYLVGMPGSGKTTLGLALAARYGLPFRDLDEEIVRREGRSIVELFAQEGEAYFRQAEAATLRAVVAEHPQLLLATGGGTPCFHQNADFLNENGLTLWLDVPVDELVRRLLQQAAHRPLLAQLPDEAALKSRLTETLAARREFYATAKLCCQADRCTPEAVFALVQHYVTTA</sequence>
<dbReference type="HAMAP" id="MF_00109">
    <property type="entry name" value="Shikimate_kinase"/>
    <property type="match status" value="1"/>
</dbReference>
<feature type="binding site" evidence="7">
    <location>
        <position position="121"/>
    </location>
    <ligand>
        <name>ATP</name>
        <dbReference type="ChEBI" id="CHEBI:30616"/>
    </ligand>
</feature>
<dbReference type="SUPFAM" id="SSF52540">
    <property type="entry name" value="P-loop containing nucleoside triphosphate hydrolases"/>
    <property type="match status" value="1"/>
</dbReference>
<keyword evidence="2 7" id="KW-0808">Transferase</keyword>
<keyword evidence="4 7" id="KW-0418">Kinase</keyword>
<name>A0ABP8JKT0_9BACT</name>
<comment type="caution">
    <text evidence="8">The sequence shown here is derived from an EMBL/GenBank/DDBJ whole genome shotgun (WGS) entry which is preliminary data.</text>
</comment>
<comment type="function">
    <text evidence="7">Catalyzes the specific phosphorylation of the 3-hydroxyl group of shikimic acid using ATP as a cosubstrate.</text>
</comment>
<comment type="subunit">
    <text evidence="7">Monomer.</text>
</comment>
<evidence type="ECO:0000256" key="4">
    <source>
        <dbReference type="ARBA" id="ARBA00022777"/>
    </source>
</evidence>
<dbReference type="RefSeq" id="WP_345227599.1">
    <property type="nucleotide sequence ID" value="NZ_BAABHA010000015.1"/>
</dbReference>
<keyword evidence="9" id="KW-1185">Reference proteome</keyword>
<feature type="binding site" evidence="7">
    <location>
        <begin position="13"/>
        <end position="18"/>
    </location>
    <ligand>
        <name>ATP</name>
        <dbReference type="ChEBI" id="CHEBI:30616"/>
    </ligand>
</feature>
<keyword evidence="7" id="KW-0963">Cytoplasm</keyword>
<dbReference type="GO" id="GO:0016301">
    <property type="term" value="F:kinase activity"/>
    <property type="evidence" value="ECO:0007669"/>
    <property type="project" value="UniProtKB-KW"/>
</dbReference>
<keyword evidence="7" id="KW-0479">Metal-binding</keyword>
<keyword evidence="6 7" id="KW-0057">Aromatic amino acid biosynthesis</keyword>
<comment type="pathway">
    <text evidence="7">Metabolic intermediate biosynthesis; chorismate biosynthesis; chorismate from D-erythrose 4-phosphate and phosphoenolpyruvate: step 5/7.</text>
</comment>
<evidence type="ECO:0000256" key="6">
    <source>
        <dbReference type="ARBA" id="ARBA00023141"/>
    </source>
</evidence>
<gene>
    <name evidence="7" type="primary">aroK</name>
    <name evidence="8" type="ORF">GCM10023186_42840</name>
</gene>
<dbReference type="Pfam" id="PF01202">
    <property type="entry name" value="SKI"/>
    <property type="match status" value="1"/>
</dbReference>
<dbReference type="InterPro" id="IPR027417">
    <property type="entry name" value="P-loop_NTPase"/>
</dbReference>
<dbReference type="Proteomes" id="UP001500454">
    <property type="component" value="Unassembled WGS sequence"/>
</dbReference>
<reference evidence="9" key="1">
    <citation type="journal article" date="2019" name="Int. J. Syst. Evol. Microbiol.">
        <title>The Global Catalogue of Microorganisms (GCM) 10K type strain sequencing project: providing services to taxonomists for standard genome sequencing and annotation.</title>
        <authorList>
            <consortium name="The Broad Institute Genomics Platform"/>
            <consortium name="The Broad Institute Genome Sequencing Center for Infectious Disease"/>
            <person name="Wu L."/>
            <person name="Ma J."/>
        </authorList>
    </citation>
    <scope>NUCLEOTIDE SEQUENCE [LARGE SCALE GENOMIC DNA]</scope>
    <source>
        <strain evidence="9">JCM 17924</strain>
    </source>
</reference>
<organism evidence="8 9">
    <name type="scientific">Hymenobacter koreensis</name>
    <dbReference type="NCBI Taxonomy" id="1084523"/>
    <lineage>
        <taxon>Bacteria</taxon>
        <taxon>Pseudomonadati</taxon>
        <taxon>Bacteroidota</taxon>
        <taxon>Cytophagia</taxon>
        <taxon>Cytophagales</taxon>
        <taxon>Hymenobacteraceae</taxon>
        <taxon>Hymenobacter</taxon>
    </lineage>
</organism>
<comment type="catalytic activity">
    <reaction evidence="7">
        <text>shikimate + ATP = 3-phosphoshikimate + ADP + H(+)</text>
        <dbReference type="Rhea" id="RHEA:13121"/>
        <dbReference type="ChEBI" id="CHEBI:15378"/>
        <dbReference type="ChEBI" id="CHEBI:30616"/>
        <dbReference type="ChEBI" id="CHEBI:36208"/>
        <dbReference type="ChEBI" id="CHEBI:145989"/>
        <dbReference type="ChEBI" id="CHEBI:456216"/>
        <dbReference type="EC" id="2.7.1.71"/>
    </reaction>
</comment>
<keyword evidence="5 7" id="KW-0067">ATP-binding</keyword>
<evidence type="ECO:0000256" key="2">
    <source>
        <dbReference type="ARBA" id="ARBA00022679"/>
    </source>
</evidence>
<evidence type="ECO:0000256" key="1">
    <source>
        <dbReference type="ARBA" id="ARBA00022605"/>
    </source>
</evidence>
<dbReference type="CDD" id="cd00464">
    <property type="entry name" value="SK"/>
    <property type="match status" value="1"/>
</dbReference>
<dbReference type="InterPro" id="IPR031322">
    <property type="entry name" value="Shikimate/glucono_kinase"/>
</dbReference>
<comment type="caution">
    <text evidence="7">Lacks conserved residue(s) required for the propagation of feature annotation.</text>
</comment>
<evidence type="ECO:0000256" key="7">
    <source>
        <dbReference type="HAMAP-Rule" id="MF_00109"/>
    </source>
</evidence>
<dbReference type="EC" id="2.7.1.71" evidence="7"/>
<keyword evidence="1 7" id="KW-0028">Amino-acid biosynthesis</keyword>
<evidence type="ECO:0000313" key="8">
    <source>
        <dbReference type="EMBL" id="GAA4392397.1"/>
    </source>
</evidence>
<feature type="binding site" evidence="7">
    <location>
        <position position="82"/>
    </location>
    <ligand>
        <name>substrate</name>
    </ligand>
</feature>
<dbReference type="PANTHER" id="PTHR21087:SF16">
    <property type="entry name" value="SHIKIMATE KINASE 1, CHLOROPLASTIC"/>
    <property type="match status" value="1"/>
</dbReference>
<dbReference type="Gene3D" id="3.40.50.300">
    <property type="entry name" value="P-loop containing nucleotide triphosphate hydrolases"/>
    <property type="match status" value="1"/>
</dbReference>
<protein>
    <recommendedName>
        <fullName evidence="7">Shikimate kinase</fullName>
        <shortName evidence="7">SK</shortName>
        <ecNumber evidence="7">2.7.1.71</ecNumber>
    </recommendedName>
</protein>
<keyword evidence="7" id="KW-0460">Magnesium</keyword>
<dbReference type="PANTHER" id="PTHR21087">
    <property type="entry name" value="SHIKIMATE KINASE"/>
    <property type="match status" value="1"/>
</dbReference>
<comment type="subcellular location">
    <subcellularLocation>
        <location evidence="7">Cytoplasm</location>
    </subcellularLocation>
</comment>
<accession>A0ABP8JKT0</accession>
<comment type="cofactor">
    <cofactor evidence="7">
        <name>Mg(2+)</name>
        <dbReference type="ChEBI" id="CHEBI:18420"/>
    </cofactor>
    <text evidence="7">Binds 1 Mg(2+) ion per subunit.</text>
</comment>
<feature type="binding site" evidence="7">
    <location>
        <position position="59"/>
    </location>
    <ligand>
        <name>substrate</name>
    </ligand>
</feature>
<feature type="binding site" evidence="7">
    <location>
        <position position="144"/>
    </location>
    <ligand>
        <name>substrate</name>
    </ligand>
</feature>
<keyword evidence="3 7" id="KW-0547">Nucleotide-binding</keyword>
<evidence type="ECO:0000256" key="5">
    <source>
        <dbReference type="ARBA" id="ARBA00022840"/>
    </source>
</evidence>
<feature type="binding site" evidence="7">
    <location>
        <position position="35"/>
    </location>
    <ligand>
        <name>substrate</name>
    </ligand>
</feature>
<proteinExistence type="inferred from homology"/>